<keyword evidence="3 9" id="KW-0031">Aminopeptidase</keyword>
<keyword evidence="6 9" id="KW-0378">Hydrolase</keyword>
<evidence type="ECO:0000256" key="10">
    <source>
        <dbReference type="RuleBase" id="RU004387"/>
    </source>
</evidence>
<dbReference type="EC" id="3.4.11.-" evidence="10"/>
<evidence type="ECO:0000313" key="11">
    <source>
        <dbReference type="EMBL" id="GAA3950839.1"/>
    </source>
</evidence>
<comment type="cofactor">
    <cofactor evidence="1 10">
        <name>Zn(2+)</name>
        <dbReference type="ChEBI" id="CHEBI:29105"/>
    </cofactor>
</comment>
<dbReference type="Pfam" id="PF02127">
    <property type="entry name" value="Peptidase_M18"/>
    <property type="match status" value="1"/>
</dbReference>
<dbReference type="SUPFAM" id="SSF53187">
    <property type="entry name" value="Zn-dependent exopeptidases"/>
    <property type="match status" value="1"/>
</dbReference>
<dbReference type="InterPro" id="IPR001948">
    <property type="entry name" value="Peptidase_M18"/>
</dbReference>
<evidence type="ECO:0000256" key="8">
    <source>
        <dbReference type="ARBA" id="ARBA00023049"/>
    </source>
</evidence>
<dbReference type="InterPro" id="IPR023358">
    <property type="entry name" value="Peptidase_M18_dom2"/>
</dbReference>
<dbReference type="EMBL" id="BAABBO010000001">
    <property type="protein sequence ID" value="GAA3950839.1"/>
    <property type="molecule type" value="Genomic_DNA"/>
</dbReference>
<comment type="similarity">
    <text evidence="2 9">Belongs to the peptidase M18 family.</text>
</comment>
<protein>
    <recommendedName>
        <fullName evidence="10">M18 family aminopeptidase</fullName>
        <ecNumber evidence="10">3.4.11.-</ecNumber>
    </recommendedName>
</protein>
<dbReference type="Gene3D" id="2.30.250.10">
    <property type="entry name" value="Aminopeptidase i, Domain 2"/>
    <property type="match status" value="1"/>
</dbReference>
<dbReference type="RefSeq" id="WP_344803399.1">
    <property type="nucleotide sequence ID" value="NZ_BAABBO010000001.1"/>
</dbReference>
<dbReference type="SUPFAM" id="SSF101821">
    <property type="entry name" value="Aminopeptidase/glucanase lid domain"/>
    <property type="match status" value="1"/>
</dbReference>
<keyword evidence="4 9" id="KW-0645">Protease</keyword>
<evidence type="ECO:0000256" key="3">
    <source>
        <dbReference type="ARBA" id="ARBA00022438"/>
    </source>
</evidence>
<accession>A0ABP7NNH3</accession>
<reference evidence="12" key="1">
    <citation type="journal article" date="2019" name="Int. J. Syst. Evol. Microbiol.">
        <title>The Global Catalogue of Microorganisms (GCM) 10K type strain sequencing project: providing services to taxonomists for standard genome sequencing and annotation.</title>
        <authorList>
            <consortium name="The Broad Institute Genomics Platform"/>
            <consortium name="The Broad Institute Genome Sequencing Center for Infectious Disease"/>
            <person name="Wu L."/>
            <person name="Ma J."/>
        </authorList>
    </citation>
    <scope>NUCLEOTIDE SEQUENCE [LARGE SCALE GENOMIC DNA]</scope>
    <source>
        <strain evidence="12">JCM 17555</strain>
    </source>
</reference>
<gene>
    <name evidence="11" type="ORF">GCM10022278_07480</name>
</gene>
<dbReference type="PANTHER" id="PTHR28570:SF3">
    <property type="entry name" value="ASPARTYL AMINOPEPTIDASE"/>
    <property type="match status" value="1"/>
</dbReference>
<sequence length="458" mass="50224">MTAKDTTVETFNRDLLTFIDNSPTPFHAVANMREVLDKAGFTALDATADWSTLSLEALDRSYVVRNGSSIVILANMAALAEPEAISRGLRLYGAHTDSPCLKLKPLPALSRHGTGQLGVEIYGGALLNPWFDRDLSMAGRVVVTTSKDERRSLLIDFRRAIATVPSLAIHLDREVNQNRSVNPQKHMPPVMLLEQVGGAGFSTERFEQLLLDEARKTAGDDSLKRVVSWELSLYDTQPGAIIGVESQMLASARLDNLLSCHVGLQAMLDSKSSEPCVLVFNDHEEVGSQSAEGAEGNLLPSTIQRMVAAVRSDSTTEDVSVRAHRLLERSFMVSADNAHAIHPNYPDRHDENHGPQLNRGPVIKVNHNQRYATNAVTSAFYEELASGCNLPWQSFVVRTDMACGSTIGPITASALGVKTLDIGMPQWAMHSIRELCGSEDPHNFYTVMKAYFSRQTLP</sequence>
<dbReference type="CDD" id="cd05658">
    <property type="entry name" value="M18_DAP"/>
    <property type="match status" value="1"/>
</dbReference>
<organism evidence="11 12">
    <name type="scientific">Allohahella marinimesophila</name>
    <dbReference type="NCBI Taxonomy" id="1054972"/>
    <lineage>
        <taxon>Bacteria</taxon>
        <taxon>Pseudomonadati</taxon>
        <taxon>Pseudomonadota</taxon>
        <taxon>Gammaproteobacteria</taxon>
        <taxon>Oceanospirillales</taxon>
        <taxon>Hahellaceae</taxon>
        <taxon>Allohahella</taxon>
    </lineage>
</organism>
<dbReference type="PRINTS" id="PR00932">
    <property type="entry name" value="AMINO1PTASE"/>
</dbReference>
<evidence type="ECO:0000256" key="7">
    <source>
        <dbReference type="ARBA" id="ARBA00022833"/>
    </source>
</evidence>
<keyword evidence="8 9" id="KW-0482">Metalloprotease</keyword>
<evidence type="ECO:0000256" key="9">
    <source>
        <dbReference type="RuleBase" id="RU004386"/>
    </source>
</evidence>
<evidence type="ECO:0000313" key="12">
    <source>
        <dbReference type="Proteomes" id="UP001501337"/>
    </source>
</evidence>
<dbReference type="GO" id="GO:0004177">
    <property type="term" value="F:aminopeptidase activity"/>
    <property type="evidence" value="ECO:0007669"/>
    <property type="project" value="UniProtKB-KW"/>
</dbReference>
<evidence type="ECO:0000256" key="1">
    <source>
        <dbReference type="ARBA" id="ARBA00001947"/>
    </source>
</evidence>
<dbReference type="NCBIfam" id="NF002759">
    <property type="entry name" value="PRK02813.1"/>
    <property type="match status" value="1"/>
</dbReference>
<evidence type="ECO:0000256" key="6">
    <source>
        <dbReference type="ARBA" id="ARBA00022801"/>
    </source>
</evidence>
<name>A0ABP7NNH3_9GAMM</name>
<evidence type="ECO:0000256" key="4">
    <source>
        <dbReference type="ARBA" id="ARBA00022670"/>
    </source>
</evidence>
<dbReference type="PANTHER" id="PTHR28570">
    <property type="entry name" value="ASPARTYL AMINOPEPTIDASE"/>
    <property type="match status" value="1"/>
</dbReference>
<keyword evidence="12" id="KW-1185">Reference proteome</keyword>
<evidence type="ECO:0000256" key="5">
    <source>
        <dbReference type="ARBA" id="ARBA00022723"/>
    </source>
</evidence>
<evidence type="ECO:0000256" key="2">
    <source>
        <dbReference type="ARBA" id="ARBA00008290"/>
    </source>
</evidence>
<proteinExistence type="inferred from homology"/>
<keyword evidence="7 9" id="KW-0862">Zinc</keyword>
<keyword evidence="5 9" id="KW-0479">Metal-binding</keyword>
<dbReference type="Proteomes" id="UP001501337">
    <property type="component" value="Unassembled WGS sequence"/>
</dbReference>
<comment type="caution">
    <text evidence="11">The sequence shown here is derived from an EMBL/GenBank/DDBJ whole genome shotgun (WGS) entry which is preliminary data.</text>
</comment>
<dbReference type="Gene3D" id="3.40.630.10">
    <property type="entry name" value="Zn peptidases"/>
    <property type="match status" value="1"/>
</dbReference>